<evidence type="ECO:0000259" key="11">
    <source>
        <dbReference type="Pfam" id="PF07534"/>
    </source>
</evidence>
<dbReference type="GO" id="GO:0046872">
    <property type="term" value="F:metal ion binding"/>
    <property type="evidence" value="ECO:0007669"/>
    <property type="project" value="UniProtKB-KW"/>
</dbReference>
<evidence type="ECO:0000256" key="10">
    <source>
        <dbReference type="SAM" id="MobiDB-lite"/>
    </source>
</evidence>
<accession>A0A813BVX7</accession>
<evidence type="ECO:0000256" key="4">
    <source>
        <dbReference type="ARBA" id="ARBA00022695"/>
    </source>
</evidence>
<dbReference type="PANTHER" id="PTHR32057">
    <property type="entry name" value="PROTEIN ADENYLYLTRANSFERASE SELO, MITOCHONDRIAL"/>
    <property type="match status" value="1"/>
</dbReference>
<evidence type="ECO:0000256" key="5">
    <source>
        <dbReference type="ARBA" id="ARBA00022723"/>
    </source>
</evidence>
<keyword evidence="4" id="KW-0548">Nucleotidyltransferase</keyword>
<keyword evidence="13" id="KW-1185">Reference proteome</keyword>
<dbReference type="AlphaFoldDB" id="A0A813BVX7"/>
<name>A0A813BVX7_9DINO</name>
<evidence type="ECO:0000256" key="3">
    <source>
        <dbReference type="ARBA" id="ARBA00022679"/>
    </source>
</evidence>
<dbReference type="HAMAP" id="MF_00692">
    <property type="entry name" value="SelO"/>
    <property type="match status" value="1"/>
</dbReference>
<protein>
    <recommendedName>
        <fullName evidence="9">Selenoprotein O</fullName>
    </recommendedName>
</protein>
<dbReference type="InterPro" id="IPR003846">
    <property type="entry name" value="SelO"/>
</dbReference>
<evidence type="ECO:0000256" key="1">
    <source>
        <dbReference type="ARBA" id="ARBA00001946"/>
    </source>
</evidence>
<gene>
    <name evidence="12" type="primary">selO</name>
    <name evidence="12" type="ORF">SNEC2469_LOCUS32456</name>
</gene>
<dbReference type="Proteomes" id="UP000601435">
    <property type="component" value="Unassembled WGS sequence"/>
</dbReference>
<evidence type="ECO:0000256" key="8">
    <source>
        <dbReference type="ARBA" id="ARBA00022842"/>
    </source>
</evidence>
<dbReference type="GO" id="GO:0070733">
    <property type="term" value="F:AMPylase activity"/>
    <property type="evidence" value="ECO:0007669"/>
    <property type="project" value="TreeGrafter"/>
</dbReference>
<keyword evidence="5" id="KW-0479">Metal-binding</keyword>
<organism evidence="12 13">
    <name type="scientific">Symbiodinium necroappetens</name>
    <dbReference type="NCBI Taxonomy" id="1628268"/>
    <lineage>
        <taxon>Eukaryota</taxon>
        <taxon>Sar</taxon>
        <taxon>Alveolata</taxon>
        <taxon>Dinophyceae</taxon>
        <taxon>Suessiales</taxon>
        <taxon>Symbiodiniaceae</taxon>
        <taxon>Symbiodinium</taxon>
    </lineage>
</organism>
<keyword evidence="8" id="KW-0460">Magnesium</keyword>
<proteinExistence type="inferred from homology"/>
<dbReference type="OrthoDB" id="413083at2759"/>
<dbReference type="Pfam" id="PF02696">
    <property type="entry name" value="SelO"/>
    <property type="match status" value="1"/>
</dbReference>
<dbReference type="InterPro" id="IPR006571">
    <property type="entry name" value="TLDc_dom"/>
</dbReference>
<dbReference type="GO" id="GO:0005524">
    <property type="term" value="F:ATP binding"/>
    <property type="evidence" value="ECO:0007669"/>
    <property type="project" value="UniProtKB-KW"/>
</dbReference>
<dbReference type="GO" id="GO:0005739">
    <property type="term" value="C:mitochondrion"/>
    <property type="evidence" value="ECO:0007669"/>
    <property type="project" value="TreeGrafter"/>
</dbReference>
<comment type="cofactor">
    <cofactor evidence="1">
        <name>Mg(2+)</name>
        <dbReference type="ChEBI" id="CHEBI:18420"/>
    </cofactor>
</comment>
<keyword evidence="3" id="KW-0808">Transferase</keyword>
<comment type="similarity">
    <text evidence="2">Belongs to the SELO family.</text>
</comment>
<evidence type="ECO:0000256" key="7">
    <source>
        <dbReference type="ARBA" id="ARBA00022840"/>
    </source>
</evidence>
<keyword evidence="6" id="KW-0547">Nucleotide-binding</keyword>
<comment type="caution">
    <text evidence="12">The sequence shown here is derived from an EMBL/GenBank/DDBJ whole genome shotgun (WGS) entry which is preliminary data.</text>
</comment>
<evidence type="ECO:0000256" key="6">
    <source>
        <dbReference type="ARBA" id="ARBA00022741"/>
    </source>
</evidence>
<feature type="region of interest" description="Disordered" evidence="10">
    <location>
        <begin position="427"/>
        <end position="447"/>
    </location>
</feature>
<feature type="domain" description="TLDc" evidence="11">
    <location>
        <begin position="256"/>
        <end position="318"/>
    </location>
</feature>
<evidence type="ECO:0000256" key="9">
    <source>
        <dbReference type="ARBA" id="ARBA00031547"/>
    </source>
</evidence>
<dbReference type="Gene3D" id="3.40.50.11350">
    <property type="match status" value="1"/>
</dbReference>
<dbReference type="PANTHER" id="PTHR32057:SF14">
    <property type="entry name" value="PROTEIN ADENYLYLTRANSFERASE SELO, MITOCHONDRIAL"/>
    <property type="match status" value="1"/>
</dbReference>
<dbReference type="EMBL" id="CAJNJA010082251">
    <property type="protein sequence ID" value="CAE7931948.1"/>
    <property type="molecule type" value="Genomic_DNA"/>
</dbReference>
<keyword evidence="7" id="KW-0067">ATP-binding</keyword>
<reference evidence="12" key="1">
    <citation type="submission" date="2021-02" db="EMBL/GenBank/DDBJ databases">
        <authorList>
            <person name="Dougan E. K."/>
            <person name="Rhodes N."/>
            <person name="Thang M."/>
            <person name="Chan C."/>
        </authorList>
    </citation>
    <scope>NUCLEOTIDE SEQUENCE</scope>
</reference>
<dbReference type="Pfam" id="PF07534">
    <property type="entry name" value="TLD"/>
    <property type="match status" value="1"/>
</dbReference>
<sequence>MKALCSEEIRRYQEILGCEAQATGARGHSLQVAATDAQDHSGPAEWAITPRPLAEQQSETEQTSFGDRSGLRTLNFATWAIVETWIAARADFFVGTIESRFTMSIQLERSFLGKPHRSSEQEFCKEYKRFKPQLKPRERWLFPFGLCRRRCTVACAHRWRWLRSHFRKEKGADDDLDVEKGSQFQVELSEAAGAHPFLSSLANTQDADERPGGVSDVPSWQIPELVVECPKRPGARIHKGTSLILPEAGGDLLACIVSSLPVLLQIRPRWILGYSMAVDGVSLRTMYRQLADSGPCVMIVEDSSNCIFGAFLSEGLRRLTRNVKLLIMLSTMLGVRLKAPLSSRASSSCARSSAGAPRSQLRSMGLLLGPPGAGAGAACTSGSRLCVAAGLLSGFSLGKRRGSTLRATETAESLECLNRLAKESDQSWLDQLSPDPETDLHVPNTDPREVKSGHYVEVWPTPLPDPKLVIYSQEVADMLGIPEDEVRSDSFTAFFSGQRSEIPVLRSWCTPYALAIMGQRMVSNCPFGNGNGYGDGRAISVGELLAHGQRFELQLKGAGRTPFCRGGDGRAVLRSSIREFLASEAMHHLGVETTRALSLVVSGSETVRRPWYADNSPAGNLYSSREPNTMVNEACAITTRVAPSFLRVGHVDLFARRAAASPGGSAATELEQIVEHALFREYPDIAERAEPLPERAVAMLEAFADRLAALVSGWLRVGFCQGNFNSDNCLVGGRTMDYGPFGFIDRYDPLFAKWTGSGEHYGFLNQPQAAMANYHTLVTSVAVLLKEQAKEEAVRLIEAGAQKIRAAVLDVFTKKLGFASSSEAAVELWKELEPLLRKSKIDYTIFWRQLMPVLDAGAEGQLGHLDRAFYEPPNDELRQEWDAWLQKWAAAVLSEGEGGEGARQQVASRLGAVNPKYVPREWMLVEAYTKASEGDYTVVQELYELFKRPYDEQPAYERYYSRGPDDIVSRGGVAYMT</sequence>
<evidence type="ECO:0000256" key="2">
    <source>
        <dbReference type="ARBA" id="ARBA00009747"/>
    </source>
</evidence>
<evidence type="ECO:0000313" key="13">
    <source>
        <dbReference type="Proteomes" id="UP000601435"/>
    </source>
</evidence>
<evidence type="ECO:0000313" key="12">
    <source>
        <dbReference type="EMBL" id="CAE7931948.1"/>
    </source>
</evidence>